<comment type="caution">
    <text evidence="3">The sequence shown here is derived from an EMBL/GenBank/DDBJ whole genome shotgun (WGS) entry which is preliminary data.</text>
</comment>
<evidence type="ECO:0008006" key="5">
    <source>
        <dbReference type="Google" id="ProtNLM"/>
    </source>
</evidence>
<feature type="region of interest" description="Disordered" evidence="1">
    <location>
        <begin position="130"/>
        <end position="194"/>
    </location>
</feature>
<keyword evidence="2" id="KW-0472">Membrane</keyword>
<dbReference type="RefSeq" id="WP_284302372.1">
    <property type="nucleotide sequence ID" value="NZ_BSUO01000001.1"/>
</dbReference>
<dbReference type="Pfam" id="PF07332">
    <property type="entry name" value="Phage_holin_3_6"/>
    <property type="match status" value="1"/>
</dbReference>
<keyword evidence="4" id="KW-1185">Reference proteome</keyword>
<dbReference type="Proteomes" id="UP001157126">
    <property type="component" value="Unassembled WGS sequence"/>
</dbReference>
<organism evidence="3 4">
    <name type="scientific">Mobilicoccus caccae</name>
    <dbReference type="NCBI Taxonomy" id="1859295"/>
    <lineage>
        <taxon>Bacteria</taxon>
        <taxon>Bacillati</taxon>
        <taxon>Actinomycetota</taxon>
        <taxon>Actinomycetes</taxon>
        <taxon>Micrococcales</taxon>
        <taxon>Dermatophilaceae</taxon>
        <taxon>Mobilicoccus</taxon>
    </lineage>
</organism>
<gene>
    <name evidence="3" type="ORF">GCM10025883_03330</name>
</gene>
<reference evidence="4" key="1">
    <citation type="journal article" date="2019" name="Int. J. Syst. Evol. Microbiol.">
        <title>The Global Catalogue of Microorganisms (GCM) 10K type strain sequencing project: providing services to taxonomists for standard genome sequencing and annotation.</title>
        <authorList>
            <consortium name="The Broad Institute Genomics Platform"/>
            <consortium name="The Broad Institute Genome Sequencing Center for Infectious Disease"/>
            <person name="Wu L."/>
            <person name="Ma J."/>
        </authorList>
    </citation>
    <scope>NUCLEOTIDE SEQUENCE [LARGE SCALE GENOMIC DNA]</scope>
    <source>
        <strain evidence="4">NBRC 113072</strain>
    </source>
</reference>
<proteinExistence type="predicted"/>
<evidence type="ECO:0000313" key="3">
    <source>
        <dbReference type="EMBL" id="GMA38288.1"/>
    </source>
</evidence>
<dbReference type="EMBL" id="BSUO01000001">
    <property type="protein sequence ID" value="GMA38288.1"/>
    <property type="molecule type" value="Genomic_DNA"/>
</dbReference>
<keyword evidence="2" id="KW-0812">Transmembrane</keyword>
<feature type="transmembrane region" description="Helical" evidence="2">
    <location>
        <begin position="91"/>
        <end position="112"/>
    </location>
</feature>
<feature type="compositionally biased region" description="Polar residues" evidence="1">
    <location>
        <begin position="180"/>
        <end position="194"/>
    </location>
</feature>
<sequence length="194" mass="19692">MSTSIPPTPDPAAPRASDPTLGRLVADATENLSGIIRDEIALAKAEISVDVNKGVKGAAMFAVAGVLALLGLIFLLHTIALGINALGLPMWASYLIVTLVLFVIAGILALVGKSALSKIKGKPERTIDSAQKSVEAVKRSASGHRTQAVRGADPITHGPSPATAPARIENAPRTDVASAGTVSSDGSGSTQAKS</sequence>
<evidence type="ECO:0000256" key="1">
    <source>
        <dbReference type="SAM" id="MobiDB-lite"/>
    </source>
</evidence>
<protein>
    <recommendedName>
        <fullName evidence="5">Holin-X, holin superfamily III</fullName>
    </recommendedName>
</protein>
<keyword evidence="2" id="KW-1133">Transmembrane helix</keyword>
<evidence type="ECO:0000313" key="4">
    <source>
        <dbReference type="Proteomes" id="UP001157126"/>
    </source>
</evidence>
<name>A0ABQ6IK37_9MICO</name>
<dbReference type="InterPro" id="IPR009937">
    <property type="entry name" value="Phage_holin_3_6"/>
</dbReference>
<evidence type="ECO:0000256" key="2">
    <source>
        <dbReference type="SAM" id="Phobius"/>
    </source>
</evidence>
<accession>A0ABQ6IK37</accession>
<feature type="transmembrane region" description="Helical" evidence="2">
    <location>
        <begin position="58"/>
        <end position="79"/>
    </location>
</feature>